<name>A0A0A9BCP3_ARUDO</name>
<dbReference type="AlphaFoldDB" id="A0A0A9BCP3"/>
<sequence length="56" mass="6198">MAFRGEFHRKLGNAGSWLSFSSRTTASPGRYHLKLVSLTNCRSCICSVICSMGKFP</sequence>
<reference evidence="1" key="2">
    <citation type="journal article" date="2015" name="Data Brief">
        <title>Shoot transcriptome of the giant reed, Arundo donax.</title>
        <authorList>
            <person name="Barrero R.A."/>
            <person name="Guerrero F.D."/>
            <person name="Moolhuijzen P."/>
            <person name="Goolsby J.A."/>
            <person name="Tidwell J."/>
            <person name="Bellgard S.E."/>
            <person name="Bellgard M.I."/>
        </authorList>
    </citation>
    <scope>NUCLEOTIDE SEQUENCE</scope>
    <source>
        <tissue evidence="1">Shoot tissue taken approximately 20 cm above the soil surface</tissue>
    </source>
</reference>
<reference evidence="1" key="1">
    <citation type="submission" date="2014-09" db="EMBL/GenBank/DDBJ databases">
        <authorList>
            <person name="Magalhaes I.L.F."/>
            <person name="Oliveira U."/>
            <person name="Santos F.R."/>
            <person name="Vidigal T.H.D.A."/>
            <person name="Brescovit A.D."/>
            <person name="Santos A.J."/>
        </authorList>
    </citation>
    <scope>NUCLEOTIDE SEQUENCE</scope>
    <source>
        <tissue evidence="1">Shoot tissue taken approximately 20 cm above the soil surface</tissue>
    </source>
</reference>
<proteinExistence type="predicted"/>
<protein>
    <submittedName>
        <fullName evidence="1">Uncharacterized protein</fullName>
    </submittedName>
</protein>
<organism evidence="1">
    <name type="scientific">Arundo donax</name>
    <name type="common">Giant reed</name>
    <name type="synonym">Donax arundinaceus</name>
    <dbReference type="NCBI Taxonomy" id="35708"/>
    <lineage>
        <taxon>Eukaryota</taxon>
        <taxon>Viridiplantae</taxon>
        <taxon>Streptophyta</taxon>
        <taxon>Embryophyta</taxon>
        <taxon>Tracheophyta</taxon>
        <taxon>Spermatophyta</taxon>
        <taxon>Magnoliopsida</taxon>
        <taxon>Liliopsida</taxon>
        <taxon>Poales</taxon>
        <taxon>Poaceae</taxon>
        <taxon>PACMAD clade</taxon>
        <taxon>Arundinoideae</taxon>
        <taxon>Arundineae</taxon>
        <taxon>Arundo</taxon>
    </lineage>
</organism>
<accession>A0A0A9BCP3</accession>
<evidence type="ECO:0000313" key="1">
    <source>
        <dbReference type="EMBL" id="JAD61729.1"/>
    </source>
</evidence>
<dbReference type="EMBL" id="GBRH01236166">
    <property type="protein sequence ID" value="JAD61729.1"/>
    <property type="molecule type" value="Transcribed_RNA"/>
</dbReference>